<proteinExistence type="predicted"/>
<dbReference type="Proteomes" id="UP000198211">
    <property type="component" value="Unassembled WGS sequence"/>
</dbReference>
<keyword evidence="1" id="KW-0812">Transmembrane</keyword>
<protein>
    <submittedName>
        <fullName evidence="2">Uncharacterized protein</fullName>
    </submittedName>
</protein>
<keyword evidence="3" id="KW-1185">Reference proteome</keyword>
<sequence>MYCKIFQVPCNSCGIQHLHERRRQSRPAQEHKGQEIKSCTAKSFKFLATVVAYTIFTNGVDRVDQLRSTNPTRRKEKRLSISLLTWAIDLALINAFVEAVANWSADDSPSDL</sequence>
<name>A0A225WTQ1_9STRA</name>
<gene>
    <name evidence="2" type="ORF">PHMEG_0004526</name>
</gene>
<accession>A0A225WTQ1</accession>
<keyword evidence="1" id="KW-1133">Transmembrane helix</keyword>
<comment type="caution">
    <text evidence="2">The sequence shown here is derived from an EMBL/GenBank/DDBJ whole genome shotgun (WGS) entry which is preliminary data.</text>
</comment>
<evidence type="ECO:0000313" key="3">
    <source>
        <dbReference type="Proteomes" id="UP000198211"/>
    </source>
</evidence>
<feature type="transmembrane region" description="Helical" evidence="1">
    <location>
        <begin position="83"/>
        <end position="105"/>
    </location>
</feature>
<organism evidence="2 3">
    <name type="scientific">Phytophthora megakarya</name>
    <dbReference type="NCBI Taxonomy" id="4795"/>
    <lineage>
        <taxon>Eukaryota</taxon>
        <taxon>Sar</taxon>
        <taxon>Stramenopiles</taxon>
        <taxon>Oomycota</taxon>
        <taxon>Peronosporomycetes</taxon>
        <taxon>Peronosporales</taxon>
        <taxon>Peronosporaceae</taxon>
        <taxon>Phytophthora</taxon>
    </lineage>
</organism>
<dbReference type="OrthoDB" id="8009844at2759"/>
<reference evidence="3" key="1">
    <citation type="submission" date="2017-03" db="EMBL/GenBank/DDBJ databases">
        <title>Phytopthora megakarya and P. palmivora, two closely related causual agents of cacao black pod achieved similar genome size and gene model numbers by different mechanisms.</title>
        <authorList>
            <person name="Ali S."/>
            <person name="Shao J."/>
            <person name="Larry D.J."/>
            <person name="Kronmiller B."/>
            <person name="Shen D."/>
            <person name="Strem M.D."/>
            <person name="Melnick R.L."/>
            <person name="Guiltinan M.J."/>
            <person name="Tyler B.M."/>
            <person name="Meinhardt L.W."/>
            <person name="Bailey B.A."/>
        </authorList>
    </citation>
    <scope>NUCLEOTIDE SEQUENCE [LARGE SCALE GENOMIC DNA]</scope>
    <source>
        <strain evidence="3">zdho120</strain>
    </source>
</reference>
<evidence type="ECO:0000313" key="2">
    <source>
        <dbReference type="EMBL" id="OWZ21005.1"/>
    </source>
</evidence>
<dbReference type="AlphaFoldDB" id="A0A225WTQ1"/>
<evidence type="ECO:0000256" key="1">
    <source>
        <dbReference type="SAM" id="Phobius"/>
    </source>
</evidence>
<dbReference type="EMBL" id="NBNE01000268">
    <property type="protein sequence ID" value="OWZ21005.1"/>
    <property type="molecule type" value="Genomic_DNA"/>
</dbReference>
<keyword evidence="1" id="KW-0472">Membrane</keyword>